<protein>
    <recommendedName>
        <fullName evidence="1">Myb-like domain-containing protein</fullName>
    </recommendedName>
</protein>
<evidence type="ECO:0000313" key="3">
    <source>
        <dbReference type="Proteomes" id="UP001457282"/>
    </source>
</evidence>
<organism evidence="2 3">
    <name type="scientific">Rubus argutus</name>
    <name type="common">Southern blackberry</name>
    <dbReference type="NCBI Taxonomy" id="59490"/>
    <lineage>
        <taxon>Eukaryota</taxon>
        <taxon>Viridiplantae</taxon>
        <taxon>Streptophyta</taxon>
        <taxon>Embryophyta</taxon>
        <taxon>Tracheophyta</taxon>
        <taxon>Spermatophyta</taxon>
        <taxon>Magnoliopsida</taxon>
        <taxon>eudicotyledons</taxon>
        <taxon>Gunneridae</taxon>
        <taxon>Pentapetalae</taxon>
        <taxon>rosids</taxon>
        <taxon>fabids</taxon>
        <taxon>Rosales</taxon>
        <taxon>Rosaceae</taxon>
        <taxon>Rosoideae</taxon>
        <taxon>Rosoideae incertae sedis</taxon>
        <taxon>Rubus</taxon>
    </lineage>
</organism>
<dbReference type="PANTHER" id="PTHR31307:SF43">
    <property type="entry name" value="TRIHELIX TRANSCRIPTION FACTOR ASIL2-LIKE"/>
    <property type="match status" value="1"/>
</dbReference>
<reference evidence="2 3" key="1">
    <citation type="journal article" date="2023" name="G3 (Bethesda)">
        <title>A chromosome-length genome assembly and annotation of blackberry (Rubus argutus, cv. 'Hillquist').</title>
        <authorList>
            <person name="Bruna T."/>
            <person name="Aryal R."/>
            <person name="Dudchenko O."/>
            <person name="Sargent D.J."/>
            <person name="Mead D."/>
            <person name="Buti M."/>
            <person name="Cavallini A."/>
            <person name="Hytonen T."/>
            <person name="Andres J."/>
            <person name="Pham M."/>
            <person name="Weisz D."/>
            <person name="Mascagni F."/>
            <person name="Usai G."/>
            <person name="Natali L."/>
            <person name="Bassil N."/>
            <person name="Fernandez G.E."/>
            <person name="Lomsadze A."/>
            <person name="Armour M."/>
            <person name="Olukolu B."/>
            <person name="Poorten T."/>
            <person name="Britton C."/>
            <person name="Davik J."/>
            <person name="Ashrafi H."/>
            <person name="Aiden E.L."/>
            <person name="Borodovsky M."/>
            <person name="Worthington M."/>
        </authorList>
    </citation>
    <scope>NUCLEOTIDE SEQUENCE [LARGE SCALE GENOMIC DNA]</scope>
    <source>
        <strain evidence="2">PI 553951</strain>
    </source>
</reference>
<evidence type="ECO:0000259" key="1">
    <source>
        <dbReference type="PROSITE" id="PS50090"/>
    </source>
</evidence>
<dbReference type="AlphaFoldDB" id="A0AAW1WSD9"/>
<dbReference type="Pfam" id="PF13837">
    <property type="entry name" value="Myb_DNA-bind_4"/>
    <property type="match status" value="1"/>
</dbReference>
<dbReference type="Gene3D" id="1.10.10.60">
    <property type="entry name" value="Homeodomain-like"/>
    <property type="match status" value="1"/>
</dbReference>
<dbReference type="PANTHER" id="PTHR31307">
    <property type="entry name" value="TRIHELIX TRANSCRIPTION FACTOR ASIL2"/>
    <property type="match status" value="1"/>
</dbReference>
<dbReference type="PROSITE" id="PS50090">
    <property type="entry name" value="MYB_LIKE"/>
    <property type="match status" value="1"/>
</dbReference>
<evidence type="ECO:0000313" key="2">
    <source>
        <dbReference type="EMBL" id="KAK9927725.1"/>
    </source>
</evidence>
<keyword evidence="3" id="KW-1185">Reference proteome</keyword>
<gene>
    <name evidence="2" type="ORF">M0R45_024894</name>
</gene>
<dbReference type="InterPro" id="IPR044822">
    <property type="entry name" value="Myb_DNA-bind_4"/>
</dbReference>
<dbReference type="Proteomes" id="UP001457282">
    <property type="component" value="Unassembled WGS sequence"/>
</dbReference>
<sequence length="319" mass="35774">MSSATQTTAHRRVPPPCWTDDEAHALISVFKDKWCSLGRTNLKANDWDDVATAVAARFPLVSPSKTAVQCRHKMEKLRKRYRSEKQRASARPGRFSSWALYLFMDDLESESAKLNSGSDTDPKTRKGGVEFGVHRKAEGNSSFLAALDEFVSQGTDGASGFPVQSLGHRNLVPLEFTTKSFGKSNEQFNPKLKLKNDMNHGVGTRVGFSQKFRGDWDSNAVGFKDSEGGSSLLRTVRKVDPIEEMVSSIELLGEKYVKVEKRKMEMAREIVMMQMDMEMKQNQVIMESQQQIVNACVSALLESKKKKKKKKIKVVSPDS</sequence>
<dbReference type="InterPro" id="IPR044823">
    <property type="entry name" value="ASIL1/2-like"/>
</dbReference>
<accession>A0AAW1WSD9</accession>
<comment type="caution">
    <text evidence="2">The sequence shown here is derived from an EMBL/GenBank/DDBJ whole genome shotgun (WGS) entry which is preliminary data.</text>
</comment>
<dbReference type="FunFam" id="1.10.10.60:FF:000152">
    <property type="entry name" value="Trihelix transcription factor ASIL2"/>
    <property type="match status" value="1"/>
</dbReference>
<name>A0AAW1WSD9_RUBAR</name>
<proteinExistence type="predicted"/>
<dbReference type="EMBL" id="JBEDUW010000005">
    <property type="protein sequence ID" value="KAK9927725.1"/>
    <property type="molecule type" value="Genomic_DNA"/>
</dbReference>
<dbReference type="InterPro" id="IPR001005">
    <property type="entry name" value="SANT/Myb"/>
</dbReference>
<feature type="domain" description="Myb-like" evidence="1">
    <location>
        <begin position="18"/>
        <end position="78"/>
    </location>
</feature>